<evidence type="ECO:0000256" key="1">
    <source>
        <dbReference type="SAM" id="MobiDB-lite"/>
    </source>
</evidence>
<dbReference type="Gene3D" id="3.20.20.80">
    <property type="entry name" value="Glycosidases"/>
    <property type="match status" value="1"/>
</dbReference>
<dbReference type="SUPFAM" id="SSF51445">
    <property type="entry name" value="(Trans)glycosidases"/>
    <property type="match status" value="1"/>
</dbReference>
<accession>A0AAU8EM67</accession>
<name>A0AAU8EM67_9MICC</name>
<reference evidence="2" key="1">
    <citation type="submission" date="2024-06" db="EMBL/GenBank/DDBJ databases">
        <title>Biodegradation of dimethachlon by Arthrobacter sp. K5: mechanistic insights and ecological implications.</title>
        <authorList>
            <person name="Hu S."/>
            <person name="Lu P."/>
        </authorList>
    </citation>
    <scope>NUCLEOTIDE SEQUENCE</scope>
    <source>
        <strain evidence="2">K5</strain>
    </source>
</reference>
<dbReference type="AlphaFoldDB" id="A0AAU8EM67"/>
<evidence type="ECO:0000313" key="2">
    <source>
        <dbReference type="EMBL" id="XCH09644.1"/>
    </source>
</evidence>
<dbReference type="EMBL" id="CP159279">
    <property type="protein sequence ID" value="XCH09644.1"/>
    <property type="molecule type" value="Genomic_DNA"/>
</dbReference>
<feature type="region of interest" description="Disordered" evidence="1">
    <location>
        <begin position="36"/>
        <end position="115"/>
    </location>
</feature>
<organism evidence="2">
    <name type="scientific">Arthrobacter sp. K5</name>
    <dbReference type="NCBI Taxonomy" id="2839623"/>
    <lineage>
        <taxon>Bacteria</taxon>
        <taxon>Bacillati</taxon>
        <taxon>Actinomycetota</taxon>
        <taxon>Actinomycetes</taxon>
        <taxon>Micrococcales</taxon>
        <taxon>Micrococcaceae</taxon>
        <taxon>Arthrobacter</taxon>
    </lineage>
</organism>
<sequence>MSIFSSAVLTRRRPAGRRASALLSFMVATAVGFVPGPRLDDGAPPAPESTVTEASPRASAAPTGDAQAQPPASRPSPQPAQSASAQPGDEAPGDDETGNETLLGNDVSWPQCSGDLPEDPAFAIVGVNNGLANTTNPCLHQQLDWADDSAGGTGQPRLALYVNTANPGLRGSWWPTNNEYGGEVVANPYGTCQGQDDAACAYMYGYAKAFDDAYLRTIAEPGTYLWWLDVETGNSWSGDRNANRADLEGMADFFHSIGARVGIYSSARQWGQIVGEVGSASSLYSLPSWLAGARTAGEAASMCSAAPLTAGGRVVLTQFVADGFDHDHSCI</sequence>
<dbReference type="RefSeq" id="WP_353710407.1">
    <property type="nucleotide sequence ID" value="NZ_CP159279.1"/>
</dbReference>
<dbReference type="InterPro" id="IPR017853">
    <property type="entry name" value="GH"/>
</dbReference>
<proteinExistence type="predicted"/>
<gene>
    <name evidence="2" type="ORF">ABRP34_12310</name>
</gene>
<protein>
    <submittedName>
        <fullName evidence="2">Uncharacterized protein</fullName>
    </submittedName>
</protein>